<evidence type="ECO:0000313" key="8">
    <source>
        <dbReference type="EMBL" id="ACF11990.1"/>
    </source>
</evidence>
<evidence type="ECO:0000313" key="9">
    <source>
        <dbReference type="Proteomes" id="UP000008811"/>
    </source>
</evidence>
<dbReference type="GO" id="GO:0006412">
    <property type="term" value="P:translation"/>
    <property type="evidence" value="ECO:0007669"/>
    <property type="project" value="UniProtKB-UniRule"/>
</dbReference>
<dbReference type="GO" id="GO:1990904">
    <property type="term" value="C:ribonucleoprotein complex"/>
    <property type="evidence" value="ECO:0007669"/>
    <property type="project" value="UniProtKB-KW"/>
</dbReference>
<dbReference type="STRING" id="517417.Cpar_1592"/>
<dbReference type="GO" id="GO:0005737">
    <property type="term" value="C:cytoplasm"/>
    <property type="evidence" value="ECO:0007669"/>
    <property type="project" value="UniProtKB-ARBA"/>
</dbReference>
<dbReference type="InterPro" id="IPR001787">
    <property type="entry name" value="Ribosomal_bL21"/>
</dbReference>
<proteinExistence type="inferred from homology"/>
<dbReference type="GO" id="GO:0003735">
    <property type="term" value="F:structural constituent of ribosome"/>
    <property type="evidence" value="ECO:0007669"/>
    <property type="project" value="InterPro"/>
</dbReference>
<dbReference type="InterPro" id="IPR028909">
    <property type="entry name" value="bL21-like"/>
</dbReference>
<comment type="subunit">
    <text evidence="6">Part of the 50S ribosomal subunit. Contacts protein L20.</text>
</comment>
<dbReference type="AlphaFoldDB" id="B3QPY7"/>
<dbReference type="Pfam" id="PF00829">
    <property type="entry name" value="Ribosomal_L21p"/>
    <property type="match status" value="1"/>
</dbReference>
<evidence type="ECO:0000256" key="2">
    <source>
        <dbReference type="ARBA" id="ARBA00022730"/>
    </source>
</evidence>
<dbReference type="HOGENOM" id="CLU_061463_3_2_10"/>
<sequence length="96" mass="11033">MMQALIEISDKQFLVQEGDKIFVPKQKAVAGDVIEVKSLMKVGQADSALSEGTAKVKVLDHVRDETIIVFRKKRRKRFQRRNGHRQHMTQVEVMSI</sequence>
<comment type="function">
    <text evidence="6 7">This protein binds to 23S rRNA in the presence of protein L20.</text>
</comment>
<dbReference type="eggNOG" id="COG0261">
    <property type="taxonomic scope" value="Bacteria"/>
</dbReference>
<keyword evidence="3 6" id="KW-0694">RNA-binding</keyword>
<dbReference type="GO" id="GO:0019843">
    <property type="term" value="F:rRNA binding"/>
    <property type="evidence" value="ECO:0007669"/>
    <property type="project" value="UniProtKB-UniRule"/>
</dbReference>
<keyword evidence="9" id="KW-1185">Reference proteome</keyword>
<accession>B3QPY7</accession>
<dbReference type="SUPFAM" id="SSF141091">
    <property type="entry name" value="L21p-like"/>
    <property type="match status" value="1"/>
</dbReference>
<evidence type="ECO:0000256" key="6">
    <source>
        <dbReference type="HAMAP-Rule" id="MF_01363"/>
    </source>
</evidence>
<dbReference type="PANTHER" id="PTHR21349">
    <property type="entry name" value="50S RIBOSOMAL PROTEIN L21"/>
    <property type="match status" value="1"/>
</dbReference>
<dbReference type="PANTHER" id="PTHR21349:SF0">
    <property type="entry name" value="LARGE RIBOSOMAL SUBUNIT PROTEIN BL21M"/>
    <property type="match status" value="1"/>
</dbReference>
<dbReference type="NCBIfam" id="TIGR00061">
    <property type="entry name" value="L21"/>
    <property type="match status" value="1"/>
</dbReference>
<name>B3QPY7_CHLP8</name>
<organism evidence="8 9">
    <name type="scientific">Chlorobaculum parvum (strain DSM 263 / NCIMB 8327)</name>
    <name type="common">Chlorobium vibrioforme subsp. thiosulfatophilum</name>
    <dbReference type="NCBI Taxonomy" id="517417"/>
    <lineage>
        <taxon>Bacteria</taxon>
        <taxon>Pseudomonadati</taxon>
        <taxon>Chlorobiota</taxon>
        <taxon>Chlorobiia</taxon>
        <taxon>Chlorobiales</taxon>
        <taxon>Chlorobiaceae</taxon>
        <taxon>Chlorobaculum</taxon>
    </lineage>
</organism>
<evidence type="ECO:0000256" key="5">
    <source>
        <dbReference type="ARBA" id="ARBA00023274"/>
    </source>
</evidence>
<keyword evidence="5 6" id="KW-0687">Ribonucleoprotein</keyword>
<evidence type="ECO:0000256" key="1">
    <source>
        <dbReference type="ARBA" id="ARBA00008563"/>
    </source>
</evidence>
<gene>
    <name evidence="6" type="primary">rplU</name>
    <name evidence="8" type="ordered locus">Cpar_1592</name>
</gene>
<keyword evidence="2 6" id="KW-0699">rRNA-binding</keyword>
<dbReference type="KEGG" id="cpc:Cpar_1592"/>
<dbReference type="PROSITE" id="PS01169">
    <property type="entry name" value="RIBOSOMAL_L21"/>
    <property type="match status" value="1"/>
</dbReference>
<dbReference type="HAMAP" id="MF_01363">
    <property type="entry name" value="Ribosomal_bL21"/>
    <property type="match status" value="1"/>
</dbReference>
<dbReference type="InterPro" id="IPR018258">
    <property type="entry name" value="Ribosomal_bL21_CS"/>
</dbReference>
<evidence type="ECO:0000256" key="3">
    <source>
        <dbReference type="ARBA" id="ARBA00022884"/>
    </source>
</evidence>
<comment type="similarity">
    <text evidence="1 6 7">Belongs to the bacterial ribosomal protein bL21 family.</text>
</comment>
<evidence type="ECO:0000256" key="7">
    <source>
        <dbReference type="RuleBase" id="RU000562"/>
    </source>
</evidence>
<dbReference type="Proteomes" id="UP000008811">
    <property type="component" value="Chromosome"/>
</dbReference>
<dbReference type="InterPro" id="IPR036164">
    <property type="entry name" value="bL21-like_sf"/>
</dbReference>
<reference evidence="8" key="1">
    <citation type="submission" date="2008-06" db="EMBL/GenBank/DDBJ databases">
        <title>Complete sequence of Chlorobaculum parvum NCIB 8327.</title>
        <authorList>
            <consortium name="US DOE Joint Genome Institute"/>
            <person name="Lucas S."/>
            <person name="Copeland A."/>
            <person name="Lapidus A."/>
            <person name="Glavina del Rio T."/>
            <person name="Dalin E."/>
            <person name="Tice H."/>
            <person name="Bruce D."/>
            <person name="Goodwin L."/>
            <person name="Pitluck S."/>
            <person name="Schmutz J."/>
            <person name="Larimer F."/>
            <person name="Land M."/>
            <person name="Hauser L."/>
            <person name="Kyrpides N."/>
            <person name="Mikhailova N."/>
            <person name="Zhao F."/>
            <person name="Li T."/>
            <person name="Liu Z."/>
            <person name="Overmann J."/>
            <person name="Bryant D.A."/>
            <person name="Richardson P."/>
        </authorList>
    </citation>
    <scope>NUCLEOTIDE SEQUENCE [LARGE SCALE GENOMIC DNA]</scope>
    <source>
        <strain evidence="8">NCIB 8327</strain>
    </source>
</reference>
<dbReference type="EMBL" id="CP001099">
    <property type="protein sequence ID" value="ACF11990.1"/>
    <property type="molecule type" value="Genomic_DNA"/>
</dbReference>
<dbReference type="GO" id="GO:0005840">
    <property type="term" value="C:ribosome"/>
    <property type="evidence" value="ECO:0007669"/>
    <property type="project" value="UniProtKB-KW"/>
</dbReference>
<protein>
    <recommendedName>
        <fullName evidence="6">Large ribosomal subunit protein bL21</fullName>
    </recommendedName>
</protein>
<evidence type="ECO:0000256" key="4">
    <source>
        <dbReference type="ARBA" id="ARBA00022980"/>
    </source>
</evidence>
<keyword evidence="4 6" id="KW-0689">Ribosomal protein</keyword>